<evidence type="ECO:0000313" key="1">
    <source>
        <dbReference type="EMBL" id="MDQ0748547.1"/>
    </source>
</evidence>
<accession>A0ABU0QME4</accession>
<dbReference type="Proteomes" id="UP001232755">
    <property type="component" value="Unassembled WGS sequence"/>
</dbReference>
<reference evidence="1 2" key="1">
    <citation type="submission" date="2023-07" db="EMBL/GenBank/DDBJ databases">
        <title>Comparative genomics of wheat-associated soil bacteria to identify genetic determinants of phenazine resistance.</title>
        <authorList>
            <person name="Mouncey N."/>
        </authorList>
    </citation>
    <scope>NUCLEOTIDE SEQUENCE [LARGE SCALE GENOMIC DNA]</scope>
    <source>
        <strain evidence="1 2">B3I12</strain>
    </source>
</reference>
<protein>
    <submittedName>
        <fullName evidence="1">Uncharacterized protein</fullName>
    </submittedName>
</protein>
<dbReference type="RefSeq" id="WP_307175251.1">
    <property type="nucleotide sequence ID" value="NZ_JAUSYP010000001.1"/>
</dbReference>
<comment type="caution">
    <text evidence="1">The sequence shown here is derived from an EMBL/GenBank/DDBJ whole genome shotgun (WGS) entry which is preliminary data.</text>
</comment>
<evidence type="ECO:0000313" key="2">
    <source>
        <dbReference type="Proteomes" id="UP001232755"/>
    </source>
</evidence>
<organism evidence="1 2">
    <name type="scientific">Streptomyces africanus</name>
    <dbReference type="NCBI Taxonomy" id="231024"/>
    <lineage>
        <taxon>Bacteria</taxon>
        <taxon>Bacillati</taxon>
        <taxon>Actinomycetota</taxon>
        <taxon>Actinomycetes</taxon>
        <taxon>Kitasatosporales</taxon>
        <taxon>Streptomycetaceae</taxon>
        <taxon>Streptomyces</taxon>
    </lineage>
</organism>
<keyword evidence="2" id="KW-1185">Reference proteome</keyword>
<name>A0ABU0QME4_9ACTN</name>
<sequence>MADYDRYGTRTHAAEDLVRLVRACLGVTFTERESDYRGVYHVADLDGVRVEVQPNEIPGDGEVEPYDFAHPECHVLVLTTTPLPDPTLRTRLESIEGLVHLGHESV</sequence>
<gene>
    <name evidence="1" type="ORF">QF034_002778</name>
</gene>
<dbReference type="EMBL" id="JAUSYP010000001">
    <property type="protein sequence ID" value="MDQ0748547.1"/>
    <property type="molecule type" value="Genomic_DNA"/>
</dbReference>
<proteinExistence type="predicted"/>